<dbReference type="EMBL" id="NBSK02000004">
    <property type="protein sequence ID" value="KAJ0211993.1"/>
    <property type="molecule type" value="Genomic_DNA"/>
</dbReference>
<reference evidence="1 2" key="1">
    <citation type="journal article" date="2017" name="Nat. Commun.">
        <title>Genome assembly with in vitro proximity ligation data and whole-genome triplication in lettuce.</title>
        <authorList>
            <person name="Reyes-Chin-Wo S."/>
            <person name="Wang Z."/>
            <person name="Yang X."/>
            <person name="Kozik A."/>
            <person name="Arikit S."/>
            <person name="Song C."/>
            <person name="Xia L."/>
            <person name="Froenicke L."/>
            <person name="Lavelle D.O."/>
            <person name="Truco M.J."/>
            <person name="Xia R."/>
            <person name="Zhu S."/>
            <person name="Xu C."/>
            <person name="Xu H."/>
            <person name="Xu X."/>
            <person name="Cox K."/>
            <person name="Korf I."/>
            <person name="Meyers B.C."/>
            <person name="Michelmore R.W."/>
        </authorList>
    </citation>
    <scope>NUCLEOTIDE SEQUENCE [LARGE SCALE GENOMIC DNA]</scope>
    <source>
        <strain evidence="2">cv. Salinas</strain>
        <tissue evidence="1">Seedlings</tissue>
    </source>
</reference>
<dbReference type="InterPro" id="IPR036457">
    <property type="entry name" value="PPM-type-like_dom_sf"/>
</dbReference>
<dbReference type="Proteomes" id="UP000235145">
    <property type="component" value="Unassembled WGS sequence"/>
</dbReference>
<dbReference type="SUPFAM" id="SSF81606">
    <property type="entry name" value="PP2C-like"/>
    <property type="match status" value="1"/>
</dbReference>
<evidence type="ECO:0008006" key="3">
    <source>
        <dbReference type="Google" id="ProtNLM"/>
    </source>
</evidence>
<accession>A0A9R1VU79</accession>
<sequence>MGISISRASPEIHEINYGHDNNIFYQHAASDKRIGSIHTHQGSKGFNQDATILYQDYGMEDGAFGGVFDGHGRNGQIASKFMRNKMPSLIIKERNSIIAKGKTVKIMRMSPKISSFGEMSVLVPSKSWTRRLFDKISY</sequence>
<proteinExistence type="predicted"/>
<evidence type="ECO:0000313" key="1">
    <source>
        <dbReference type="EMBL" id="KAJ0211993.1"/>
    </source>
</evidence>
<keyword evidence="2" id="KW-1185">Reference proteome</keyword>
<name>A0A9R1VU79_LACSA</name>
<dbReference type="AlphaFoldDB" id="A0A9R1VU79"/>
<protein>
    <recommendedName>
        <fullName evidence="3">PPM-type phosphatase domain-containing protein</fullName>
    </recommendedName>
</protein>
<evidence type="ECO:0000313" key="2">
    <source>
        <dbReference type="Proteomes" id="UP000235145"/>
    </source>
</evidence>
<dbReference type="Gene3D" id="3.60.40.10">
    <property type="entry name" value="PPM-type phosphatase domain"/>
    <property type="match status" value="1"/>
</dbReference>
<gene>
    <name evidence="1" type="ORF">LSAT_V11C400195360</name>
</gene>
<comment type="caution">
    <text evidence="1">The sequence shown here is derived from an EMBL/GenBank/DDBJ whole genome shotgun (WGS) entry which is preliminary data.</text>
</comment>
<organism evidence="1 2">
    <name type="scientific">Lactuca sativa</name>
    <name type="common">Garden lettuce</name>
    <dbReference type="NCBI Taxonomy" id="4236"/>
    <lineage>
        <taxon>Eukaryota</taxon>
        <taxon>Viridiplantae</taxon>
        <taxon>Streptophyta</taxon>
        <taxon>Embryophyta</taxon>
        <taxon>Tracheophyta</taxon>
        <taxon>Spermatophyta</taxon>
        <taxon>Magnoliopsida</taxon>
        <taxon>eudicotyledons</taxon>
        <taxon>Gunneridae</taxon>
        <taxon>Pentapetalae</taxon>
        <taxon>asterids</taxon>
        <taxon>campanulids</taxon>
        <taxon>Asterales</taxon>
        <taxon>Asteraceae</taxon>
        <taxon>Cichorioideae</taxon>
        <taxon>Cichorieae</taxon>
        <taxon>Lactucinae</taxon>
        <taxon>Lactuca</taxon>
    </lineage>
</organism>